<evidence type="ECO:0000256" key="6">
    <source>
        <dbReference type="ARBA" id="ARBA00022741"/>
    </source>
</evidence>
<gene>
    <name evidence="12" type="primary">glyQ_3</name>
    <name evidence="12" type="ORF">NCTC11872_01875</name>
</gene>
<reference evidence="12 13" key="1">
    <citation type="submission" date="2018-06" db="EMBL/GenBank/DDBJ databases">
        <authorList>
            <consortium name="Pathogen Informatics"/>
            <person name="Doyle S."/>
        </authorList>
    </citation>
    <scope>NUCLEOTIDE SEQUENCE [LARGE SCALE GENOMIC DNA]</scope>
    <source>
        <strain evidence="12 13">NCTC11872</strain>
    </source>
</reference>
<protein>
    <recommendedName>
        <fullName evidence="4">Glycine--tRNA ligase alpha subunit</fullName>
        <ecNumber evidence="3">6.1.1.14</ecNumber>
    </recommendedName>
    <alternativeName>
        <fullName evidence="10">Glycyl-tRNA synthetase alpha subunit</fullName>
    </alternativeName>
</protein>
<dbReference type="SUPFAM" id="SSF55681">
    <property type="entry name" value="Class II aaRS and biotin synthetases"/>
    <property type="match status" value="1"/>
</dbReference>
<dbReference type="EC" id="6.1.1.14" evidence="3"/>
<comment type="subunit">
    <text evidence="2">Tetramer of two alpha and two beta subunits.</text>
</comment>
<comment type="similarity">
    <text evidence="1">Belongs to the class-II aminoacyl-tRNA synthetase family.</text>
</comment>
<dbReference type="GO" id="GO:0005524">
    <property type="term" value="F:ATP binding"/>
    <property type="evidence" value="ECO:0007669"/>
    <property type="project" value="UniProtKB-KW"/>
</dbReference>
<keyword evidence="7" id="KW-0067">ATP-binding</keyword>
<evidence type="ECO:0000256" key="5">
    <source>
        <dbReference type="ARBA" id="ARBA00022598"/>
    </source>
</evidence>
<comment type="catalytic activity">
    <reaction evidence="11">
        <text>tRNA(Gly) + glycine + ATP = glycyl-tRNA(Gly) + AMP + diphosphate</text>
        <dbReference type="Rhea" id="RHEA:16013"/>
        <dbReference type="Rhea" id="RHEA-COMP:9664"/>
        <dbReference type="Rhea" id="RHEA-COMP:9683"/>
        <dbReference type="ChEBI" id="CHEBI:30616"/>
        <dbReference type="ChEBI" id="CHEBI:33019"/>
        <dbReference type="ChEBI" id="CHEBI:57305"/>
        <dbReference type="ChEBI" id="CHEBI:78442"/>
        <dbReference type="ChEBI" id="CHEBI:78522"/>
        <dbReference type="ChEBI" id="CHEBI:456215"/>
        <dbReference type="EC" id="6.1.1.14"/>
    </reaction>
</comment>
<dbReference type="AlphaFoldDB" id="A0A2X1PQS7"/>
<evidence type="ECO:0000256" key="1">
    <source>
        <dbReference type="ARBA" id="ARBA00008226"/>
    </source>
</evidence>
<organism evidence="12 13">
    <name type="scientific">Haemophilus influenzae</name>
    <dbReference type="NCBI Taxonomy" id="727"/>
    <lineage>
        <taxon>Bacteria</taxon>
        <taxon>Pseudomonadati</taxon>
        <taxon>Pseudomonadota</taxon>
        <taxon>Gammaproteobacteria</taxon>
        <taxon>Pasteurellales</taxon>
        <taxon>Pasteurellaceae</taxon>
        <taxon>Haemophilus</taxon>
    </lineage>
</organism>
<proteinExistence type="inferred from homology"/>
<evidence type="ECO:0000256" key="9">
    <source>
        <dbReference type="ARBA" id="ARBA00023146"/>
    </source>
</evidence>
<evidence type="ECO:0000256" key="2">
    <source>
        <dbReference type="ARBA" id="ARBA00011209"/>
    </source>
</evidence>
<keyword evidence="8" id="KW-0648">Protein biosynthesis</keyword>
<keyword evidence="6" id="KW-0547">Nucleotide-binding</keyword>
<evidence type="ECO:0000256" key="8">
    <source>
        <dbReference type="ARBA" id="ARBA00022917"/>
    </source>
</evidence>
<dbReference type="PANTHER" id="PTHR30075:SF2">
    <property type="entry name" value="GLYCINE--TRNA LIGASE, CHLOROPLASTIC_MITOCHONDRIAL 2"/>
    <property type="match status" value="1"/>
</dbReference>
<evidence type="ECO:0000256" key="10">
    <source>
        <dbReference type="ARBA" id="ARBA00031660"/>
    </source>
</evidence>
<dbReference type="InterPro" id="IPR006194">
    <property type="entry name" value="Gly-tRNA-synth_heterodimer"/>
</dbReference>
<dbReference type="InterPro" id="IPR045864">
    <property type="entry name" value="aa-tRNA-synth_II/BPL/LPL"/>
</dbReference>
<dbReference type="Gene3D" id="3.30.930.10">
    <property type="entry name" value="Bira Bifunctional Protein, Domain 2"/>
    <property type="match status" value="1"/>
</dbReference>
<dbReference type="Pfam" id="PF02091">
    <property type="entry name" value="tRNA-synt_2e"/>
    <property type="match status" value="1"/>
</dbReference>
<dbReference type="PROSITE" id="PS50861">
    <property type="entry name" value="AA_TRNA_LIGASE_II_GLYAB"/>
    <property type="match status" value="1"/>
</dbReference>
<accession>A0A2X1PQS7</accession>
<dbReference type="PANTHER" id="PTHR30075">
    <property type="entry name" value="GLYCYL-TRNA SYNTHETASE"/>
    <property type="match status" value="1"/>
</dbReference>
<dbReference type="InterPro" id="IPR002310">
    <property type="entry name" value="Gly-tRNA_ligase_asu"/>
</dbReference>
<evidence type="ECO:0000313" key="12">
    <source>
        <dbReference type="EMBL" id="SPX42244.1"/>
    </source>
</evidence>
<evidence type="ECO:0000256" key="4">
    <source>
        <dbReference type="ARBA" id="ARBA00018257"/>
    </source>
</evidence>
<evidence type="ECO:0000256" key="7">
    <source>
        <dbReference type="ARBA" id="ARBA00022840"/>
    </source>
</evidence>
<dbReference type="GO" id="GO:0006426">
    <property type="term" value="P:glycyl-tRNA aminoacylation"/>
    <property type="evidence" value="ECO:0007669"/>
    <property type="project" value="InterPro"/>
</dbReference>
<dbReference type="GO" id="GO:0005829">
    <property type="term" value="C:cytosol"/>
    <property type="evidence" value="ECO:0007669"/>
    <property type="project" value="TreeGrafter"/>
</dbReference>
<keyword evidence="9 12" id="KW-0030">Aminoacyl-tRNA synthetase</keyword>
<evidence type="ECO:0000256" key="11">
    <source>
        <dbReference type="ARBA" id="ARBA00047937"/>
    </source>
</evidence>
<evidence type="ECO:0000313" key="13">
    <source>
        <dbReference type="Proteomes" id="UP000249936"/>
    </source>
</evidence>
<dbReference type="GO" id="GO:0004820">
    <property type="term" value="F:glycine-tRNA ligase activity"/>
    <property type="evidence" value="ECO:0007669"/>
    <property type="project" value="UniProtKB-EC"/>
</dbReference>
<dbReference type="Proteomes" id="UP000249936">
    <property type="component" value="Unassembled WGS sequence"/>
</dbReference>
<name>A0A2X1PQS7_HAEIF</name>
<keyword evidence="5 12" id="KW-0436">Ligase</keyword>
<evidence type="ECO:0000256" key="3">
    <source>
        <dbReference type="ARBA" id="ARBA00012829"/>
    </source>
</evidence>
<sequence>MSTKFNVKTFQGMILALQEYWANQGCTIVQPFDMEVGAGTSHPMTALRALGPEPMAFAYVQPSRRPTDGRYGENPNRLQHYYQFQVVIKPSPDNIQELYLGSLEMLGFDPTQKRHPFRGR</sequence>
<dbReference type="PRINTS" id="PR01044">
    <property type="entry name" value="TRNASYNTHGA"/>
</dbReference>
<dbReference type="EMBL" id="UASK01000006">
    <property type="protein sequence ID" value="SPX42244.1"/>
    <property type="molecule type" value="Genomic_DNA"/>
</dbReference>